<feature type="region of interest" description="Disordered" evidence="1">
    <location>
        <begin position="463"/>
        <end position="487"/>
    </location>
</feature>
<name>M4SVG0_9TRYP</name>
<evidence type="ECO:0000256" key="2">
    <source>
        <dbReference type="SAM" id="SignalP"/>
    </source>
</evidence>
<dbReference type="SUPFAM" id="SSF58087">
    <property type="entry name" value="Variant surface glycoprotein (N-terminal domain)"/>
    <property type="match status" value="1"/>
</dbReference>
<dbReference type="AlphaFoldDB" id="M4SVG0"/>
<evidence type="ECO:0000313" key="3">
    <source>
        <dbReference type="EMBL" id="AGH60009.1"/>
    </source>
</evidence>
<feature type="signal peptide" evidence="2">
    <location>
        <begin position="1"/>
        <end position="31"/>
    </location>
</feature>
<reference evidence="3" key="1">
    <citation type="submission" date="2013-02" db="EMBL/GenBank/DDBJ databases">
        <authorList>
            <person name="Cross G.A.M."/>
            <person name="Kim H.-S."/>
            <person name="Wickstead B."/>
        </authorList>
    </citation>
    <scope>NUCLEOTIDE SEQUENCE</scope>
    <source>
        <strain evidence="3">Lister 427</strain>
    </source>
</reference>
<keyword evidence="2" id="KW-0732">Signal</keyword>
<dbReference type="EMBL" id="KC612578">
    <property type="protein sequence ID" value="AGH60009.1"/>
    <property type="molecule type" value="Genomic_DNA"/>
</dbReference>
<feature type="chain" id="PRO_5004057407" evidence="2">
    <location>
        <begin position="32"/>
        <end position="487"/>
    </location>
</feature>
<evidence type="ECO:0000256" key="1">
    <source>
        <dbReference type="SAM" id="MobiDB-lite"/>
    </source>
</evidence>
<protein>
    <submittedName>
        <fullName evidence="3">Variant surface glycoprotein 1069</fullName>
    </submittedName>
</protein>
<dbReference type="VEuPathDB" id="TriTrypDB:Tb427_000264400"/>
<proteinExistence type="predicted"/>
<organism evidence="3">
    <name type="scientific">Trypanosoma brucei</name>
    <dbReference type="NCBI Taxonomy" id="5691"/>
    <lineage>
        <taxon>Eukaryota</taxon>
        <taxon>Discoba</taxon>
        <taxon>Euglenozoa</taxon>
        <taxon>Kinetoplastea</taxon>
        <taxon>Metakinetoplastina</taxon>
        <taxon>Trypanosomatida</taxon>
        <taxon>Trypanosomatidae</taxon>
        <taxon>Trypanosoma</taxon>
    </lineage>
</organism>
<reference evidence="3" key="2">
    <citation type="journal article" date="2014" name="Mol. Biochem. Parasitol.">
        <title>Capturing the variant surface glycoprotein repertoire (the VSGnome) of Trypanosoma brucei Lister 427.</title>
        <authorList>
            <person name="Cross G.A."/>
            <person name="Kim H.S."/>
            <person name="Wickstead B."/>
        </authorList>
    </citation>
    <scope>NUCLEOTIDE SEQUENCE</scope>
    <source>
        <strain evidence="3">Lister 427</strain>
    </source>
</reference>
<accession>M4SVG0</accession>
<sequence>MKAEWHAPGSNIPFFFLVAVVSTIAITSTGAQVAPGYDKAGNSVSDLCGELRYNMGLTKIFESEADGILRQVQQNTAEAAAYKVAALAANSHSTKLGLTALAIRKQDILQSKLADAITTAGKKRTAVSALAARQARLITLRQLQLAKPVLGTVNHESNGDTYMKGSSTTGIKMDLTLQPTAASNCSTQNLDDNNGPKQSEISHATITKMKMLPDTAFEQPTINLQVGMKGSPSSGNANRYGKPGIALDGTDTCSTHCLGAAAALKTAADAAMQDQDLFAESGKRTACKTHNTNKQWYSISAEATLDAVCQASTANFEPSSLALTNDISALKQDAELAKLLLLLQGKNSKEALEKASKPEAVVLEFLGSNQQAFDEAFVKFATENEQTFNIGGTEIKGTFLKIVQSSDAGKVLAYLTSKNTQKATETTSKPIQEKPANDKCKAIEDKEKCNNKDGCELKDGECKAKEEDGAEGEQKKEEKCKGKLEDV</sequence>